<sequence length="120" mass="13962">MIENVPLGKASGLTEIIYEDIKKAPDEFNSLLRKLIDNIFLQQELPEDWKDTNIYLIPKGFRLVNARPITLLEVPKKASWLICLSVKCFREIIDSQQFFISSFTCAITWLRIEPNTQDPY</sequence>
<proteinExistence type="predicted"/>
<gene>
    <name evidence="1" type="ORF">GLOINDRAFT_29056</name>
</gene>
<reference evidence="1" key="1">
    <citation type="submission" date="2013-07" db="EMBL/GenBank/DDBJ databases">
        <title>The genome of an arbuscular mycorrhizal fungus provides insights into the evolution of the oldest plant symbiosis.</title>
        <authorList>
            <consortium name="DOE Joint Genome Institute"/>
            <person name="Tisserant E."/>
            <person name="Malbreil M."/>
            <person name="Kuo A."/>
            <person name="Kohler A."/>
            <person name="Symeonidi A."/>
            <person name="Balestrini R."/>
            <person name="Charron P."/>
            <person name="Duensing N."/>
            <person name="Frei-dit-Frey N."/>
            <person name="Gianinazzi-Pearson V."/>
            <person name="Gilbert B."/>
            <person name="Handa Y."/>
            <person name="Hijri M."/>
            <person name="Kaul R."/>
            <person name="Kawaguchi M."/>
            <person name="Krajinski F."/>
            <person name="Lammers P."/>
            <person name="Lapierre D."/>
            <person name="Masclaux F.G."/>
            <person name="Murat C."/>
            <person name="Morin E."/>
            <person name="Ndikumana S."/>
            <person name="Pagni M."/>
            <person name="Petitpierre D."/>
            <person name="Requena N."/>
            <person name="Rosikiewicz P."/>
            <person name="Riley R."/>
            <person name="Saito K."/>
            <person name="San Clemente H."/>
            <person name="Shapiro H."/>
            <person name="van Tuinen D."/>
            <person name="Becard G."/>
            <person name="Bonfante P."/>
            <person name="Paszkowski U."/>
            <person name="Shachar-Hill Y."/>
            <person name="Young J.P."/>
            <person name="Sanders I.R."/>
            <person name="Henrissat B."/>
            <person name="Rensing S.A."/>
            <person name="Grigoriev I.V."/>
            <person name="Corradi N."/>
            <person name="Roux C."/>
            <person name="Martin F."/>
        </authorList>
    </citation>
    <scope>NUCLEOTIDE SEQUENCE</scope>
    <source>
        <strain evidence="1">DAOM 197198</strain>
    </source>
</reference>
<name>U9U562_RHIID</name>
<evidence type="ECO:0008006" key="2">
    <source>
        <dbReference type="Google" id="ProtNLM"/>
    </source>
</evidence>
<dbReference type="HOGENOM" id="CLU_2050880_0_0_1"/>
<evidence type="ECO:0000313" key="1">
    <source>
        <dbReference type="EMBL" id="ESA10776.1"/>
    </source>
</evidence>
<protein>
    <recommendedName>
        <fullName evidence="2">Reverse transcriptase domain-containing protein</fullName>
    </recommendedName>
</protein>
<accession>U9U562</accession>
<organism evidence="1">
    <name type="scientific">Rhizophagus irregularis (strain DAOM 181602 / DAOM 197198 / MUCL 43194)</name>
    <name type="common">Arbuscular mycorrhizal fungus</name>
    <name type="synonym">Glomus intraradices</name>
    <dbReference type="NCBI Taxonomy" id="747089"/>
    <lineage>
        <taxon>Eukaryota</taxon>
        <taxon>Fungi</taxon>
        <taxon>Fungi incertae sedis</taxon>
        <taxon>Mucoromycota</taxon>
        <taxon>Glomeromycotina</taxon>
        <taxon>Glomeromycetes</taxon>
        <taxon>Glomerales</taxon>
        <taxon>Glomeraceae</taxon>
        <taxon>Rhizophagus</taxon>
    </lineage>
</organism>
<dbReference type="EMBL" id="KI286728">
    <property type="protein sequence ID" value="ESA10776.1"/>
    <property type="molecule type" value="Genomic_DNA"/>
</dbReference>
<dbReference type="AlphaFoldDB" id="U9U562"/>